<evidence type="ECO:0000313" key="2">
    <source>
        <dbReference type="EMBL" id="SEM59729.1"/>
    </source>
</evidence>
<proteinExistence type="predicted"/>
<feature type="transmembrane region" description="Helical" evidence="1">
    <location>
        <begin position="216"/>
        <end position="241"/>
    </location>
</feature>
<name>A0A1H7ZQH9_9BACI</name>
<dbReference type="AlphaFoldDB" id="A0A1H7ZQH9"/>
<dbReference type="EMBL" id="FOBW01000004">
    <property type="protein sequence ID" value="SEM59729.1"/>
    <property type="molecule type" value="Genomic_DNA"/>
</dbReference>
<reference evidence="3" key="1">
    <citation type="submission" date="2016-10" db="EMBL/GenBank/DDBJ databases">
        <authorList>
            <person name="Varghese N."/>
            <person name="Submissions S."/>
        </authorList>
    </citation>
    <scope>NUCLEOTIDE SEQUENCE [LARGE SCALE GENOMIC DNA]</scope>
    <source>
        <strain evidence="3">B48,IBRC-M 10115,DSM 25386,CECT 8001</strain>
    </source>
</reference>
<organism evidence="2 3">
    <name type="scientific">Mesobacillus persicus</name>
    <dbReference type="NCBI Taxonomy" id="930146"/>
    <lineage>
        <taxon>Bacteria</taxon>
        <taxon>Bacillati</taxon>
        <taxon>Bacillota</taxon>
        <taxon>Bacilli</taxon>
        <taxon>Bacillales</taxon>
        <taxon>Bacillaceae</taxon>
        <taxon>Mesobacillus</taxon>
    </lineage>
</organism>
<dbReference type="Proteomes" id="UP000198553">
    <property type="component" value="Unassembled WGS sequence"/>
</dbReference>
<feature type="transmembrane region" description="Helical" evidence="1">
    <location>
        <begin position="60"/>
        <end position="82"/>
    </location>
</feature>
<accession>A0A1H7ZQH9</accession>
<dbReference type="Pfam" id="PF12730">
    <property type="entry name" value="ABC2_membrane_4"/>
    <property type="match status" value="1"/>
</dbReference>
<evidence type="ECO:0000256" key="1">
    <source>
        <dbReference type="SAM" id="Phobius"/>
    </source>
</evidence>
<dbReference type="RefSeq" id="WP_090742812.1">
    <property type="nucleotide sequence ID" value="NZ_FOBW01000004.1"/>
</dbReference>
<keyword evidence="1" id="KW-0812">Transmembrane</keyword>
<keyword evidence="1" id="KW-1133">Transmembrane helix</keyword>
<sequence length="246" mass="27820">MRQAIMINTMNEIEKLTAKPGVKLYFWLAALGPVLMVFLAEKIQTNDMITLPALNVSFSILHAFILLVLPLFSFMAASDLFAGEWDKGSLFHARPVNRLELFLSKNTAIGLLCISQLVIVWLSGTISLAVVEREVIWSETGSTLLSMFISIFPLVAIICFASFLSQCFKHSSTALSFMIFGYLIMVGLPFLFPQATNLFPTAYLDWHLQWHGNVNISWISMSFLYLFSFSSLFFTSGYYIFKTKEL</sequence>
<feature type="transmembrane region" description="Helical" evidence="1">
    <location>
        <begin position="143"/>
        <end position="163"/>
    </location>
</feature>
<dbReference type="OrthoDB" id="1711106at2"/>
<feature type="transmembrane region" description="Helical" evidence="1">
    <location>
        <begin position="108"/>
        <end position="131"/>
    </location>
</feature>
<protein>
    <submittedName>
        <fullName evidence="2">ABC-2 type transport system permease protein</fullName>
    </submittedName>
</protein>
<feature type="transmembrane region" description="Helical" evidence="1">
    <location>
        <begin position="21"/>
        <end position="40"/>
    </location>
</feature>
<keyword evidence="1" id="KW-0472">Membrane</keyword>
<keyword evidence="3" id="KW-1185">Reference proteome</keyword>
<gene>
    <name evidence="2" type="ORF">SAMN05192533_10414</name>
</gene>
<dbReference type="STRING" id="930146.SAMN05192533_10414"/>
<feature type="transmembrane region" description="Helical" evidence="1">
    <location>
        <begin position="175"/>
        <end position="196"/>
    </location>
</feature>
<evidence type="ECO:0000313" key="3">
    <source>
        <dbReference type="Proteomes" id="UP000198553"/>
    </source>
</evidence>